<dbReference type="PANTHER" id="PTHR33395">
    <property type="entry name" value="TRANSCRIPTASE, PUTATIVE-RELATED-RELATED"/>
    <property type="match status" value="1"/>
</dbReference>
<dbReference type="GO" id="GO:0003824">
    <property type="term" value="F:catalytic activity"/>
    <property type="evidence" value="ECO:0007669"/>
    <property type="project" value="InterPro"/>
</dbReference>
<dbReference type="GO" id="GO:0061343">
    <property type="term" value="P:cell adhesion involved in heart morphogenesis"/>
    <property type="evidence" value="ECO:0007669"/>
    <property type="project" value="TreeGrafter"/>
</dbReference>
<organism evidence="2 3">
    <name type="scientific">Ancylostoma ceylanicum</name>
    <dbReference type="NCBI Taxonomy" id="53326"/>
    <lineage>
        <taxon>Eukaryota</taxon>
        <taxon>Metazoa</taxon>
        <taxon>Ecdysozoa</taxon>
        <taxon>Nematoda</taxon>
        <taxon>Chromadorea</taxon>
        <taxon>Rhabditida</taxon>
        <taxon>Rhabditina</taxon>
        <taxon>Rhabditomorpha</taxon>
        <taxon>Strongyloidea</taxon>
        <taxon>Ancylostomatidae</taxon>
        <taxon>Ancylostomatinae</taxon>
        <taxon>Ancylostoma</taxon>
    </lineage>
</organism>
<dbReference type="PANTHER" id="PTHR33395:SF21">
    <property type="entry name" value="PERICARDIN"/>
    <property type="match status" value="1"/>
</dbReference>
<dbReference type="AlphaFoldDB" id="A0A0D6LT56"/>
<proteinExistence type="predicted"/>
<dbReference type="GO" id="GO:0031012">
    <property type="term" value="C:extracellular matrix"/>
    <property type="evidence" value="ECO:0007669"/>
    <property type="project" value="TreeGrafter"/>
</dbReference>
<keyword evidence="3" id="KW-1185">Reference proteome</keyword>
<evidence type="ECO:0000259" key="1">
    <source>
        <dbReference type="Pfam" id="PF14529"/>
    </source>
</evidence>
<dbReference type="Gene3D" id="3.60.10.10">
    <property type="entry name" value="Endonuclease/exonuclease/phosphatase"/>
    <property type="match status" value="1"/>
</dbReference>
<feature type="domain" description="Endonuclease/exonuclease/phosphatase" evidence="1">
    <location>
        <begin position="45"/>
        <end position="158"/>
    </location>
</feature>
<reference evidence="2 3" key="1">
    <citation type="submission" date="2013-05" db="EMBL/GenBank/DDBJ databases">
        <title>Draft genome of the parasitic nematode Anyclostoma ceylanicum.</title>
        <authorList>
            <person name="Mitreva M."/>
        </authorList>
    </citation>
    <scope>NUCLEOTIDE SEQUENCE [LARGE SCALE GENOMIC DNA]</scope>
</reference>
<dbReference type="InterPro" id="IPR005135">
    <property type="entry name" value="Endo/exonuclease/phosphatase"/>
</dbReference>
<name>A0A0D6LT56_9BILA</name>
<dbReference type="EMBL" id="KE124946">
    <property type="protein sequence ID" value="EPB74353.1"/>
    <property type="molecule type" value="Genomic_DNA"/>
</dbReference>
<gene>
    <name evidence="2" type="ORF">ANCCEY_06569</name>
</gene>
<dbReference type="InterPro" id="IPR036691">
    <property type="entry name" value="Endo/exonu/phosph_ase_sf"/>
</dbReference>
<protein>
    <recommendedName>
        <fullName evidence="1">Endonuclease/exonuclease/phosphatase domain-containing protein</fullName>
    </recommendedName>
</protein>
<evidence type="ECO:0000313" key="2">
    <source>
        <dbReference type="EMBL" id="EPB74353.1"/>
    </source>
</evidence>
<dbReference type="Pfam" id="PF14529">
    <property type="entry name" value="Exo_endo_phos_2"/>
    <property type="match status" value="1"/>
</dbReference>
<evidence type="ECO:0000313" key="3">
    <source>
        <dbReference type="Proteomes" id="UP000054495"/>
    </source>
</evidence>
<sequence>MNGIAGGGVLALIRKDVRHQFLSSVNFTSYCQCLALSVTNLENTIRIFLVYRSPSCDPSAFRQNLEFIDESTPDGCNILLVGDFNFPSIDWATGICKSNSCVSAKNFLHLCEEHSLHQLVSTPTHGPNVLDLVLTNNRETLRAIEVLSPFSTSDHSLISFELNVSRTQQSKSANHLDFRTANYSAIIDDLLRINWRALFSSAATADECYNIYLRCCNEIISRYVPISRQQNGTKKYPTKIRKLEQKVRSLYRAYLKYGNHRHTKERFNIVHSNLDVESLNC</sequence>
<dbReference type="GO" id="GO:0007508">
    <property type="term" value="P:larval heart development"/>
    <property type="evidence" value="ECO:0007669"/>
    <property type="project" value="TreeGrafter"/>
</dbReference>
<accession>A0A0D6LT56</accession>
<dbReference type="SUPFAM" id="SSF56219">
    <property type="entry name" value="DNase I-like"/>
    <property type="match status" value="1"/>
</dbReference>
<dbReference type="Proteomes" id="UP000054495">
    <property type="component" value="Unassembled WGS sequence"/>
</dbReference>